<keyword evidence="1" id="KW-0472">Membrane</keyword>
<dbReference type="EMBL" id="LAZR01001555">
    <property type="protein sequence ID" value="KKN42815.1"/>
    <property type="molecule type" value="Genomic_DNA"/>
</dbReference>
<protein>
    <submittedName>
        <fullName evidence="2">Uncharacterized protein</fullName>
    </submittedName>
</protein>
<evidence type="ECO:0000256" key="1">
    <source>
        <dbReference type="SAM" id="Phobius"/>
    </source>
</evidence>
<organism evidence="2">
    <name type="scientific">marine sediment metagenome</name>
    <dbReference type="NCBI Taxonomy" id="412755"/>
    <lineage>
        <taxon>unclassified sequences</taxon>
        <taxon>metagenomes</taxon>
        <taxon>ecological metagenomes</taxon>
    </lineage>
</organism>
<reference evidence="2" key="1">
    <citation type="journal article" date="2015" name="Nature">
        <title>Complex archaea that bridge the gap between prokaryotes and eukaryotes.</title>
        <authorList>
            <person name="Spang A."/>
            <person name="Saw J.H."/>
            <person name="Jorgensen S.L."/>
            <person name="Zaremba-Niedzwiedzka K."/>
            <person name="Martijn J."/>
            <person name="Lind A.E."/>
            <person name="van Eijk R."/>
            <person name="Schleper C."/>
            <person name="Guy L."/>
            <person name="Ettema T.J."/>
        </authorList>
    </citation>
    <scope>NUCLEOTIDE SEQUENCE</scope>
</reference>
<evidence type="ECO:0000313" key="2">
    <source>
        <dbReference type="EMBL" id="KKN42815.1"/>
    </source>
</evidence>
<keyword evidence="1" id="KW-0812">Transmembrane</keyword>
<gene>
    <name evidence="2" type="ORF">LCGC14_0709470</name>
</gene>
<comment type="caution">
    <text evidence="2">The sequence shown here is derived from an EMBL/GenBank/DDBJ whole genome shotgun (WGS) entry which is preliminary data.</text>
</comment>
<feature type="transmembrane region" description="Helical" evidence="1">
    <location>
        <begin position="38"/>
        <end position="60"/>
    </location>
</feature>
<sequence>MTGWQTKQLANTFVDPHCIVQHHNITAAISGVGNHSVWLLHIGVKVGCLTAVSIPITWVLHGVWDNRLQR</sequence>
<name>A0A0F9QFI8_9ZZZZ</name>
<keyword evidence="1" id="KW-1133">Transmembrane helix</keyword>
<dbReference type="AlphaFoldDB" id="A0A0F9QFI8"/>
<accession>A0A0F9QFI8</accession>
<proteinExistence type="predicted"/>